<reference evidence="2" key="1">
    <citation type="submission" date="2016-10" db="EMBL/GenBank/DDBJ databases">
        <authorList>
            <person name="Varghese N."/>
            <person name="Submissions S."/>
        </authorList>
    </citation>
    <scope>NUCLEOTIDE SEQUENCE [LARGE SCALE GENOMIC DNA]</scope>
    <source>
        <strain evidence="2">DS-12</strain>
    </source>
</reference>
<dbReference type="STRING" id="913024.SAMN05421741_109100"/>
<gene>
    <name evidence="1" type="ORF">SAMN05421741_109100</name>
</gene>
<organism evidence="1 2">
    <name type="scientific">Paenimyroides ummariense</name>
    <dbReference type="NCBI Taxonomy" id="913024"/>
    <lineage>
        <taxon>Bacteria</taxon>
        <taxon>Pseudomonadati</taxon>
        <taxon>Bacteroidota</taxon>
        <taxon>Flavobacteriia</taxon>
        <taxon>Flavobacteriales</taxon>
        <taxon>Flavobacteriaceae</taxon>
        <taxon>Paenimyroides</taxon>
    </lineage>
</organism>
<sequence length="197" mass="24098">MWVENNKMLDIDYLRSYEKDYVKFRIGPWGRFIINNIEFPQPKKMFKREFINGLIDIYTSWQDQLNKLNEPYYLKIWLFEKDLKKSQVVCAINSKIDFYVNTFEKTDTSKHSNKLLSFKNSNPKLNDFQWEMALDNLYVEDDIIQNKNEYSNERDYLEAKKWFNKVVLKEYKRIEIFEGNRSFYVLDNDVVWIGERK</sequence>
<proteinExistence type="predicted"/>
<dbReference type="EMBL" id="FOVI01000009">
    <property type="protein sequence ID" value="SFN70915.1"/>
    <property type="molecule type" value="Genomic_DNA"/>
</dbReference>
<evidence type="ECO:0000313" key="1">
    <source>
        <dbReference type="EMBL" id="SFN70915.1"/>
    </source>
</evidence>
<dbReference type="OrthoDB" id="6656969at2"/>
<protein>
    <submittedName>
        <fullName evidence="1">Uncharacterized protein</fullName>
    </submittedName>
</protein>
<keyword evidence="2" id="KW-1185">Reference proteome</keyword>
<dbReference type="AlphaFoldDB" id="A0A1I5B882"/>
<dbReference type="RefSeq" id="WP_091522279.1">
    <property type="nucleotide sequence ID" value="NZ_FOVI01000009.1"/>
</dbReference>
<dbReference type="Proteomes" id="UP000199036">
    <property type="component" value="Unassembled WGS sequence"/>
</dbReference>
<evidence type="ECO:0000313" key="2">
    <source>
        <dbReference type="Proteomes" id="UP000199036"/>
    </source>
</evidence>
<accession>A0A1I5B882</accession>
<name>A0A1I5B882_9FLAO</name>